<gene>
    <name evidence="1" type="ORF">LITE_LOCUS35975</name>
</gene>
<proteinExistence type="predicted"/>
<feature type="non-terminal residue" evidence="1">
    <location>
        <position position="1"/>
    </location>
</feature>
<evidence type="ECO:0000313" key="2">
    <source>
        <dbReference type="Proteomes" id="UP001154282"/>
    </source>
</evidence>
<evidence type="ECO:0000313" key="1">
    <source>
        <dbReference type="EMBL" id="CAI0463959.1"/>
    </source>
</evidence>
<dbReference type="Proteomes" id="UP001154282">
    <property type="component" value="Unassembled WGS sequence"/>
</dbReference>
<accession>A0AAV0NZ60</accession>
<comment type="caution">
    <text evidence="1">The sequence shown here is derived from an EMBL/GenBank/DDBJ whole genome shotgun (WGS) entry which is preliminary data.</text>
</comment>
<protein>
    <submittedName>
        <fullName evidence="1">Uncharacterized protein</fullName>
    </submittedName>
</protein>
<name>A0AAV0NZ60_9ROSI</name>
<reference evidence="1" key="1">
    <citation type="submission" date="2022-08" db="EMBL/GenBank/DDBJ databases">
        <authorList>
            <person name="Gutierrez-Valencia J."/>
        </authorList>
    </citation>
    <scope>NUCLEOTIDE SEQUENCE</scope>
</reference>
<organism evidence="1 2">
    <name type="scientific">Linum tenue</name>
    <dbReference type="NCBI Taxonomy" id="586396"/>
    <lineage>
        <taxon>Eukaryota</taxon>
        <taxon>Viridiplantae</taxon>
        <taxon>Streptophyta</taxon>
        <taxon>Embryophyta</taxon>
        <taxon>Tracheophyta</taxon>
        <taxon>Spermatophyta</taxon>
        <taxon>Magnoliopsida</taxon>
        <taxon>eudicotyledons</taxon>
        <taxon>Gunneridae</taxon>
        <taxon>Pentapetalae</taxon>
        <taxon>rosids</taxon>
        <taxon>fabids</taxon>
        <taxon>Malpighiales</taxon>
        <taxon>Linaceae</taxon>
        <taxon>Linum</taxon>
    </lineage>
</organism>
<dbReference type="EMBL" id="CAMGYJ010000008">
    <property type="protein sequence ID" value="CAI0463959.1"/>
    <property type="molecule type" value="Genomic_DNA"/>
</dbReference>
<dbReference type="AlphaFoldDB" id="A0AAV0NZ60"/>
<keyword evidence="2" id="KW-1185">Reference proteome</keyword>
<sequence>ATRKSSPEEIWVRRSLYCVTRRNIKRERARECVCGCENRSQRLRMGFLFAWERRE</sequence>